<name>A0A1X7ILX2_9SPHI</name>
<dbReference type="AlphaFoldDB" id="A0A1X7ILX2"/>
<reference evidence="1 2" key="1">
    <citation type="submission" date="2017-04" db="EMBL/GenBank/DDBJ databases">
        <authorList>
            <person name="Afonso C.L."/>
            <person name="Miller P.J."/>
            <person name="Scott M.A."/>
            <person name="Spackman E."/>
            <person name="Goraichik I."/>
            <person name="Dimitrov K.M."/>
            <person name="Suarez D.L."/>
            <person name="Swayne D.E."/>
        </authorList>
    </citation>
    <scope>NUCLEOTIDE SEQUENCE [LARGE SCALE GENOMIC DNA]</scope>
    <source>
        <strain evidence="1 2">DSM 22418</strain>
    </source>
</reference>
<dbReference type="EMBL" id="FXAU01000001">
    <property type="protein sequence ID" value="SMG15909.1"/>
    <property type="molecule type" value="Genomic_DNA"/>
</dbReference>
<dbReference type="Proteomes" id="UP000192980">
    <property type="component" value="Unassembled WGS sequence"/>
</dbReference>
<gene>
    <name evidence="1" type="ORF">SAMN05660862_1007</name>
</gene>
<keyword evidence="2" id="KW-1185">Reference proteome</keyword>
<proteinExistence type="predicted"/>
<sequence>MLMEYRFVPPKELDSRLGVCLATIFVQKWLQTEPTFNLTRIRANSETVDDPNGISKGNKTLIFFDLPILFRLDVTSGFTLLGGTEFNKLINDNNHLLNNGEKAFNRGSRLGYSFGLELGKFYFRYRGVERKTNVYRNWNATIQQYQFGIKWDFF</sequence>
<organism evidence="1 2">
    <name type="scientific">Sphingobacterium psychroaquaticum</name>
    <dbReference type="NCBI Taxonomy" id="561061"/>
    <lineage>
        <taxon>Bacteria</taxon>
        <taxon>Pseudomonadati</taxon>
        <taxon>Bacteroidota</taxon>
        <taxon>Sphingobacteriia</taxon>
        <taxon>Sphingobacteriales</taxon>
        <taxon>Sphingobacteriaceae</taxon>
        <taxon>Sphingobacterium</taxon>
    </lineage>
</organism>
<evidence type="ECO:0000313" key="2">
    <source>
        <dbReference type="Proteomes" id="UP000192980"/>
    </source>
</evidence>
<evidence type="ECO:0000313" key="1">
    <source>
        <dbReference type="EMBL" id="SMG15909.1"/>
    </source>
</evidence>
<accession>A0A1X7ILX2</accession>
<evidence type="ECO:0008006" key="3">
    <source>
        <dbReference type="Google" id="ProtNLM"/>
    </source>
</evidence>
<dbReference type="STRING" id="561061.SAMN05660862_1007"/>
<protein>
    <recommendedName>
        <fullName evidence="3">Outer membrane protein beta-barrel domain-containing protein</fullName>
    </recommendedName>
</protein>